<proteinExistence type="predicted"/>
<evidence type="ECO:0000313" key="1">
    <source>
        <dbReference type="EMBL" id="MEQ2306293.1"/>
    </source>
</evidence>
<dbReference type="Proteomes" id="UP001469553">
    <property type="component" value="Unassembled WGS sequence"/>
</dbReference>
<organism evidence="1 2">
    <name type="scientific">Ameca splendens</name>
    <dbReference type="NCBI Taxonomy" id="208324"/>
    <lineage>
        <taxon>Eukaryota</taxon>
        <taxon>Metazoa</taxon>
        <taxon>Chordata</taxon>
        <taxon>Craniata</taxon>
        <taxon>Vertebrata</taxon>
        <taxon>Euteleostomi</taxon>
        <taxon>Actinopterygii</taxon>
        <taxon>Neopterygii</taxon>
        <taxon>Teleostei</taxon>
        <taxon>Neoteleostei</taxon>
        <taxon>Acanthomorphata</taxon>
        <taxon>Ovalentaria</taxon>
        <taxon>Atherinomorphae</taxon>
        <taxon>Cyprinodontiformes</taxon>
        <taxon>Goodeidae</taxon>
        <taxon>Ameca</taxon>
    </lineage>
</organism>
<comment type="caution">
    <text evidence="1">The sequence shown here is derived from an EMBL/GenBank/DDBJ whole genome shotgun (WGS) entry which is preliminary data.</text>
</comment>
<evidence type="ECO:0008006" key="3">
    <source>
        <dbReference type="Google" id="ProtNLM"/>
    </source>
</evidence>
<accession>A0ABV0ZJ80</accession>
<protein>
    <recommendedName>
        <fullName evidence="3">Maturase K</fullName>
    </recommendedName>
</protein>
<sequence length="117" mass="13332">MPQCFCHDFESLSFGSMSLSFLDYVSETGSFLLSSSPEPSHKCTLSTLQRKPAHIELVYCNLNSTEQYQVNSLRIYLLKTWILNFIPPGDLTTIIHEIFHPFLTISSINNIYFTSSS</sequence>
<reference evidence="1 2" key="1">
    <citation type="submission" date="2021-06" db="EMBL/GenBank/DDBJ databases">
        <authorList>
            <person name="Palmer J.M."/>
        </authorList>
    </citation>
    <scope>NUCLEOTIDE SEQUENCE [LARGE SCALE GENOMIC DNA]</scope>
    <source>
        <strain evidence="1 2">AS_MEX2019</strain>
        <tissue evidence="1">Muscle</tissue>
    </source>
</reference>
<gene>
    <name evidence="1" type="ORF">AMECASPLE_006521</name>
</gene>
<evidence type="ECO:0000313" key="2">
    <source>
        <dbReference type="Proteomes" id="UP001469553"/>
    </source>
</evidence>
<dbReference type="EMBL" id="JAHRIP010066148">
    <property type="protein sequence ID" value="MEQ2306293.1"/>
    <property type="molecule type" value="Genomic_DNA"/>
</dbReference>
<name>A0ABV0ZJ80_9TELE</name>
<keyword evidence="2" id="KW-1185">Reference proteome</keyword>